<evidence type="ECO:0000256" key="1">
    <source>
        <dbReference type="ARBA" id="ARBA00022448"/>
    </source>
</evidence>
<dbReference type="PANTHER" id="PTHR43833:SF5">
    <property type="entry name" value="TRK SYSTEM POTASSIUM UPTAKE PROTEIN TRKA"/>
    <property type="match status" value="1"/>
</dbReference>
<proteinExistence type="predicted"/>
<sequence length="181" mass="19627">MVLTGDASDEELLFEEHIENIDLFLAVTSDDEANIMSALLAKRLGAKKVIILVQRPAYLHLIQGGTIDIAISPQQATISALASYVRKGDILQVSSLKLGVAGAVEIIAHGDATTSKVVGRQIRELKLPQGAIVGAVVRGEEVIIAHKSTMIAENDRVIIFVNDKKQIDEIEKLFQLGVFFL</sequence>
<dbReference type="Pfam" id="PF02254">
    <property type="entry name" value="TrkA_N"/>
    <property type="match status" value="1"/>
</dbReference>
<dbReference type="InterPro" id="IPR036291">
    <property type="entry name" value="NAD(P)-bd_dom_sf"/>
</dbReference>
<evidence type="ECO:0000259" key="4">
    <source>
        <dbReference type="PROSITE" id="PS51202"/>
    </source>
</evidence>
<reference evidence="5 6" key="1">
    <citation type="submission" date="2018-06" db="EMBL/GenBank/DDBJ databases">
        <authorList>
            <consortium name="Pathogen Informatics"/>
            <person name="Doyle S."/>
        </authorList>
    </citation>
    <scope>NUCLEOTIDE SEQUENCE [LARGE SCALE GENOMIC DNA]</scope>
    <source>
        <strain evidence="5 6">NCTC10638</strain>
    </source>
</reference>
<protein>
    <submittedName>
        <fullName evidence="5">Trk system potassium uptake protein trkA</fullName>
    </submittedName>
</protein>
<feature type="domain" description="RCK C-terminal" evidence="4">
    <location>
        <begin position="91"/>
        <end position="176"/>
    </location>
</feature>
<dbReference type="EMBL" id="UGPN01000002">
    <property type="protein sequence ID" value="STY59684.1"/>
    <property type="molecule type" value="Genomic_DNA"/>
</dbReference>
<evidence type="ECO:0000259" key="3">
    <source>
        <dbReference type="PROSITE" id="PS51201"/>
    </source>
</evidence>
<dbReference type="Gene3D" id="3.40.50.720">
    <property type="entry name" value="NAD(P)-binding Rossmann-like Domain"/>
    <property type="match status" value="1"/>
</dbReference>
<dbReference type="Proteomes" id="UP000254802">
    <property type="component" value="Unassembled WGS sequence"/>
</dbReference>
<evidence type="ECO:0000313" key="5">
    <source>
        <dbReference type="EMBL" id="STY59684.1"/>
    </source>
</evidence>
<dbReference type="PANTHER" id="PTHR43833">
    <property type="entry name" value="POTASSIUM CHANNEL PROTEIN 2-RELATED-RELATED"/>
    <property type="match status" value="1"/>
</dbReference>
<evidence type="ECO:0000256" key="2">
    <source>
        <dbReference type="ARBA" id="ARBA00023065"/>
    </source>
</evidence>
<organism evidence="5 6">
    <name type="scientific">Mannheimia haemolytica</name>
    <name type="common">Pasteurella haemolytica</name>
    <dbReference type="NCBI Taxonomy" id="75985"/>
    <lineage>
        <taxon>Bacteria</taxon>
        <taxon>Pseudomonadati</taxon>
        <taxon>Pseudomonadota</taxon>
        <taxon>Gammaproteobacteria</taxon>
        <taxon>Pasteurellales</taxon>
        <taxon>Pasteurellaceae</taxon>
        <taxon>Mannheimia</taxon>
    </lineage>
</organism>
<evidence type="ECO:0000313" key="6">
    <source>
        <dbReference type="Proteomes" id="UP000254802"/>
    </source>
</evidence>
<keyword evidence="2" id="KW-0406">Ion transport</keyword>
<keyword evidence="1" id="KW-0813">Transport</keyword>
<dbReference type="InterPro" id="IPR050721">
    <property type="entry name" value="Trk_Ktr_HKT_K-transport"/>
</dbReference>
<dbReference type="SUPFAM" id="SSF51735">
    <property type="entry name" value="NAD(P)-binding Rossmann-fold domains"/>
    <property type="match status" value="1"/>
</dbReference>
<dbReference type="InterPro" id="IPR006037">
    <property type="entry name" value="RCK_C"/>
</dbReference>
<accession>A0A378MUC7</accession>
<gene>
    <name evidence="5" type="primary">trkA_2</name>
    <name evidence="5" type="ORF">NCTC10638_00863</name>
</gene>
<dbReference type="InterPro" id="IPR003148">
    <property type="entry name" value="RCK_N"/>
</dbReference>
<dbReference type="GO" id="GO:0008324">
    <property type="term" value="F:monoatomic cation transmembrane transporter activity"/>
    <property type="evidence" value="ECO:0007669"/>
    <property type="project" value="InterPro"/>
</dbReference>
<dbReference type="AlphaFoldDB" id="A0A378MUC7"/>
<dbReference type="SUPFAM" id="SSF116726">
    <property type="entry name" value="TrkA C-terminal domain-like"/>
    <property type="match status" value="1"/>
</dbReference>
<dbReference type="PROSITE" id="PS51201">
    <property type="entry name" value="RCK_N"/>
    <property type="match status" value="1"/>
</dbReference>
<dbReference type="GO" id="GO:0006813">
    <property type="term" value="P:potassium ion transport"/>
    <property type="evidence" value="ECO:0007669"/>
    <property type="project" value="InterPro"/>
</dbReference>
<dbReference type="PROSITE" id="PS51202">
    <property type="entry name" value="RCK_C"/>
    <property type="match status" value="1"/>
</dbReference>
<dbReference type="Pfam" id="PF02080">
    <property type="entry name" value="TrkA_C"/>
    <property type="match status" value="1"/>
</dbReference>
<dbReference type="InterPro" id="IPR036721">
    <property type="entry name" value="RCK_C_sf"/>
</dbReference>
<name>A0A378MUC7_MANHA</name>
<dbReference type="Gene3D" id="3.30.70.1450">
    <property type="entry name" value="Regulator of K+ conductance, C-terminal domain"/>
    <property type="match status" value="1"/>
</dbReference>
<feature type="domain" description="RCK N-terminal" evidence="3">
    <location>
        <begin position="1"/>
        <end position="71"/>
    </location>
</feature>